<name>A0ABU7CIK6_9TELE</name>
<comment type="caution">
    <text evidence="2">The sequence shown here is derived from an EMBL/GenBank/DDBJ whole genome shotgun (WGS) entry which is preliminary data.</text>
</comment>
<dbReference type="PANTHER" id="PTHR24370">
    <property type="entry name" value="OPTICIN"/>
    <property type="match status" value="1"/>
</dbReference>
<organism evidence="2 3">
    <name type="scientific">Ataeniobius toweri</name>
    <dbReference type="NCBI Taxonomy" id="208326"/>
    <lineage>
        <taxon>Eukaryota</taxon>
        <taxon>Metazoa</taxon>
        <taxon>Chordata</taxon>
        <taxon>Craniata</taxon>
        <taxon>Vertebrata</taxon>
        <taxon>Euteleostomi</taxon>
        <taxon>Actinopterygii</taxon>
        <taxon>Neopterygii</taxon>
        <taxon>Teleostei</taxon>
        <taxon>Neoteleostei</taxon>
        <taxon>Acanthomorphata</taxon>
        <taxon>Ovalentaria</taxon>
        <taxon>Atherinomorphae</taxon>
        <taxon>Cyprinodontiformes</taxon>
        <taxon>Goodeidae</taxon>
        <taxon>Ataeniobius</taxon>
    </lineage>
</organism>
<feature type="domain" description="Leucine-rich repeat and WD repeat-containing protein 1 WD" evidence="1">
    <location>
        <begin position="1"/>
        <end position="135"/>
    </location>
</feature>
<reference evidence="2 3" key="1">
    <citation type="submission" date="2021-07" db="EMBL/GenBank/DDBJ databases">
        <authorList>
            <person name="Palmer J.M."/>
        </authorList>
    </citation>
    <scope>NUCLEOTIDE SEQUENCE [LARGE SCALE GENOMIC DNA]</scope>
    <source>
        <strain evidence="2 3">AT_MEX2019</strain>
        <tissue evidence="2">Muscle</tissue>
    </source>
</reference>
<evidence type="ECO:0000313" key="3">
    <source>
        <dbReference type="Proteomes" id="UP001345963"/>
    </source>
</evidence>
<proteinExistence type="predicted"/>
<sequence length="140" mass="15863">SKSHTHGSIYLWSWSRTRSQRPNKSNRSVCAEVLAELQWANTDIPYLALNTCPGWAYIVCGDDKGLIWTYHVTNLQENSFQTRKPIPPTEVLEWPTPVRKGLGPIEGPSINSVAMDPELHYLVALTDKNMVVIWKREASS</sequence>
<dbReference type="Gene3D" id="2.130.10.10">
    <property type="entry name" value="YVTN repeat-like/Quinoprotein amine dehydrogenase"/>
    <property type="match status" value="1"/>
</dbReference>
<accession>A0ABU7CIK6</accession>
<dbReference type="InterPro" id="IPR056160">
    <property type="entry name" value="WD_LRWD1"/>
</dbReference>
<dbReference type="SUPFAM" id="SSF50978">
    <property type="entry name" value="WD40 repeat-like"/>
    <property type="match status" value="1"/>
</dbReference>
<dbReference type="Pfam" id="PF23215">
    <property type="entry name" value="WD_LRWD1"/>
    <property type="match status" value="1"/>
</dbReference>
<evidence type="ECO:0000259" key="1">
    <source>
        <dbReference type="Pfam" id="PF23215"/>
    </source>
</evidence>
<keyword evidence="3" id="KW-1185">Reference proteome</keyword>
<dbReference type="InterPro" id="IPR036322">
    <property type="entry name" value="WD40_repeat_dom_sf"/>
</dbReference>
<protein>
    <submittedName>
        <fullName evidence="2">Leucine-rich repeats and WD repeat domain-containing protein 1</fullName>
    </submittedName>
</protein>
<dbReference type="PANTHER" id="PTHR24370:SF10">
    <property type="entry name" value="LEUCINE-RICH REPEAT AND WD REPEAT-CONTAINING PROTEIN 1"/>
    <property type="match status" value="1"/>
</dbReference>
<dbReference type="InterPro" id="IPR052489">
    <property type="entry name" value="LRWD1"/>
</dbReference>
<evidence type="ECO:0000313" key="2">
    <source>
        <dbReference type="EMBL" id="MED6262806.1"/>
    </source>
</evidence>
<feature type="non-terminal residue" evidence="2">
    <location>
        <position position="1"/>
    </location>
</feature>
<dbReference type="Proteomes" id="UP001345963">
    <property type="component" value="Unassembled WGS sequence"/>
</dbReference>
<dbReference type="InterPro" id="IPR015943">
    <property type="entry name" value="WD40/YVTN_repeat-like_dom_sf"/>
</dbReference>
<gene>
    <name evidence="2" type="primary">LRWD1</name>
    <name evidence="2" type="ORF">ATANTOWER_026367</name>
</gene>
<dbReference type="EMBL" id="JAHUTI010094749">
    <property type="protein sequence ID" value="MED6262806.1"/>
    <property type="molecule type" value="Genomic_DNA"/>
</dbReference>